<dbReference type="GO" id="GO:0004523">
    <property type="term" value="F:RNA-DNA hybrid ribonuclease activity"/>
    <property type="evidence" value="ECO:0007669"/>
    <property type="project" value="UniProtKB-UniRule"/>
</dbReference>
<gene>
    <name evidence="14 17" type="primary">rnhC</name>
    <name evidence="17" type="ORF">GSF08_07720</name>
</gene>
<dbReference type="HAMAP" id="MF_00053">
    <property type="entry name" value="RNase_HIII"/>
    <property type="match status" value="1"/>
</dbReference>
<dbReference type="Pfam" id="PF11858">
    <property type="entry name" value="DUF3378"/>
    <property type="match status" value="1"/>
</dbReference>
<dbReference type="RefSeq" id="WP_160625232.1">
    <property type="nucleotide sequence ID" value="NZ_WUUQ01000002.1"/>
</dbReference>
<dbReference type="InterPro" id="IPR012337">
    <property type="entry name" value="RNaseH-like_sf"/>
</dbReference>
<evidence type="ECO:0000313" key="18">
    <source>
        <dbReference type="Proteomes" id="UP000434036"/>
    </source>
</evidence>
<feature type="binding site" evidence="14 15">
    <location>
        <position position="82"/>
    </location>
    <ligand>
        <name>a divalent metal cation</name>
        <dbReference type="ChEBI" id="CHEBI:60240"/>
    </ligand>
</feature>
<dbReference type="EC" id="3.1.26.4" evidence="6 14"/>
<sequence>METYTSKLSYQEIQELKARYPKAEQAKTPPYAYYQIRLSDCVITAYQSGKVVFQGEGAAHHAGVFQPQQPTAAHYPQAGSDEVGTGDYFGPICVCAAYVTKEDETWLRELHIQDSKQIRDEQIRQLAPQLLSRLPHSLLILSDEKYNEVHEHFNMNAIKAQLHNQAYLHLIKKLHHQPQHIYLDQFTPEHLYYRYLHHEPQIVKGIHFETKAENKYLAVACGSIIARYAFLQKMDDLSAQYQFEFPKGAGKGVDEQAKIFVSLHGAAALSMVAKLHFANTQRILTQ</sequence>
<dbReference type="EMBL" id="WUUQ01000002">
    <property type="protein sequence ID" value="MXQ73826.1"/>
    <property type="molecule type" value="Genomic_DNA"/>
</dbReference>
<dbReference type="FunFam" id="3.30.420.10:FF:000047">
    <property type="entry name" value="Ribonuclease HIII"/>
    <property type="match status" value="1"/>
</dbReference>
<evidence type="ECO:0000256" key="1">
    <source>
        <dbReference type="ARBA" id="ARBA00000077"/>
    </source>
</evidence>
<dbReference type="InterPro" id="IPR012295">
    <property type="entry name" value="TBP_dom_sf"/>
</dbReference>
<dbReference type="CDD" id="cd06590">
    <property type="entry name" value="RNase_HII_bacteria_HIII_like"/>
    <property type="match status" value="1"/>
</dbReference>
<comment type="subcellular location">
    <subcellularLocation>
        <location evidence="4 14">Cytoplasm</location>
    </subcellularLocation>
</comment>
<proteinExistence type="inferred from homology"/>
<dbReference type="Gene3D" id="3.30.310.10">
    <property type="entry name" value="TATA-Binding Protein"/>
    <property type="match status" value="1"/>
</dbReference>
<dbReference type="PIRSF" id="PIRSF037748">
    <property type="entry name" value="RnhC"/>
    <property type="match status" value="1"/>
</dbReference>
<reference evidence="17 18" key="1">
    <citation type="submission" date="2019-12" db="EMBL/GenBank/DDBJ databases">
        <authorList>
            <person name="Yang R."/>
        </authorList>
    </citation>
    <scope>NUCLEOTIDE SEQUENCE [LARGE SCALE GENOMIC DNA]</scope>
    <source>
        <strain evidence="17 18">DONG20-135</strain>
    </source>
</reference>
<keyword evidence="8 14" id="KW-0963">Cytoplasm</keyword>
<keyword evidence="10 14" id="KW-0479">Metal-binding</keyword>
<dbReference type="GO" id="GO:0000287">
    <property type="term" value="F:magnesium ion binding"/>
    <property type="evidence" value="ECO:0007669"/>
    <property type="project" value="UniProtKB-UniRule"/>
</dbReference>
<dbReference type="Proteomes" id="UP000434036">
    <property type="component" value="Unassembled WGS sequence"/>
</dbReference>
<comment type="cofactor">
    <cofactor evidence="14 15">
        <name>Mn(2+)</name>
        <dbReference type="ChEBI" id="CHEBI:29035"/>
    </cofactor>
    <cofactor evidence="14 15">
        <name>Mg(2+)</name>
        <dbReference type="ChEBI" id="CHEBI:18420"/>
    </cofactor>
    <text evidence="14 15">Manganese or magnesium. Binds 1 divalent metal ion per monomer in the absence of substrate. May bind a second metal ion after substrate binding.</text>
</comment>
<dbReference type="InterPro" id="IPR024567">
    <property type="entry name" value="RNase_HII/HIII_dom"/>
</dbReference>
<keyword evidence="11 14" id="KW-0255">Endonuclease</keyword>
<dbReference type="Gene3D" id="3.30.420.10">
    <property type="entry name" value="Ribonuclease H-like superfamily/Ribonuclease H"/>
    <property type="match status" value="1"/>
</dbReference>
<comment type="function">
    <text evidence="3 14">Endonuclease that specifically degrades the RNA of RNA-DNA hybrids.</text>
</comment>
<evidence type="ECO:0000256" key="14">
    <source>
        <dbReference type="HAMAP-Rule" id="MF_00053"/>
    </source>
</evidence>
<evidence type="ECO:0000256" key="12">
    <source>
        <dbReference type="ARBA" id="ARBA00022801"/>
    </source>
</evidence>
<evidence type="ECO:0000256" key="8">
    <source>
        <dbReference type="ARBA" id="ARBA00022490"/>
    </source>
</evidence>
<feature type="binding site" evidence="14 15">
    <location>
        <position position="184"/>
    </location>
    <ligand>
        <name>a divalent metal cation</name>
        <dbReference type="ChEBI" id="CHEBI:60240"/>
    </ligand>
</feature>
<keyword evidence="13 14" id="KW-0460">Magnesium</keyword>
<dbReference type="InterPro" id="IPR036397">
    <property type="entry name" value="RNaseH_sf"/>
</dbReference>
<evidence type="ECO:0000256" key="7">
    <source>
        <dbReference type="ARBA" id="ARBA00021407"/>
    </source>
</evidence>
<dbReference type="GO" id="GO:0032299">
    <property type="term" value="C:ribonuclease H2 complex"/>
    <property type="evidence" value="ECO:0007669"/>
    <property type="project" value="TreeGrafter"/>
</dbReference>
<dbReference type="GO" id="GO:0043137">
    <property type="term" value="P:DNA replication, removal of RNA primer"/>
    <property type="evidence" value="ECO:0007669"/>
    <property type="project" value="TreeGrafter"/>
</dbReference>
<evidence type="ECO:0000256" key="4">
    <source>
        <dbReference type="ARBA" id="ARBA00004496"/>
    </source>
</evidence>
<evidence type="ECO:0000256" key="9">
    <source>
        <dbReference type="ARBA" id="ARBA00022722"/>
    </source>
</evidence>
<keyword evidence="9 14" id="KW-0540">Nuclease</keyword>
<comment type="caution">
    <text evidence="17">The sequence shown here is derived from an EMBL/GenBank/DDBJ whole genome shotgun (WGS) entry which is preliminary data.</text>
</comment>
<comment type="catalytic activity">
    <reaction evidence="1 14 15">
        <text>Endonucleolytic cleavage to 5'-phosphomonoester.</text>
        <dbReference type="EC" id="3.1.26.4"/>
    </reaction>
</comment>
<dbReference type="InterPro" id="IPR004641">
    <property type="entry name" value="RNase_HIII"/>
</dbReference>
<dbReference type="GO" id="GO:0006298">
    <property type="term" value="P:mismatch repair"/>
    <property type="evidence" value="ECO:0007669"/>
    <property type="project" value="TreeGrafter"/>
</dbReference>
<evidence type="ECO:0000256" key="13">
    <source>
        <dbReference type="ARBA" id="ARBA00022842"/>
    </source>
</evidence>
<keyword evidence="12 14" id="KW-0378">Hydrolase</keyword>
<dbReference type="GO" id="GO:0005737">
    <property type="term" value="C:cytoplasm"/>
    <property type="evidence" value="ECO:0007669"/>
    <property type="project" value="UniProtKB-SubCell"/>
</dbReference>
<comment type="similarity">
    <text evidence="5 14">Belongs to the RNase HII family. RnhC subfamily.</text>
</comment>
<feature type="domain" description="RNase H type-2" evidence="16">
    <location>
        <begin position="75"/>
        <end position="286"/>
    </location>
</feature>
<evidence type="ECO:0000256" key="5">
    <source>
        <dbReference type="ARBA" id="ARBA00008378"/>
    </source>
</evidence>
<evidence type="ECO:0000259" key="16">
    <source>
        <dbReference type="PROSITE" id="PS51975"/>
    </source>
</evidence>
<accession>A0A6N8U6K9</accession>
<organism evidence="17 18">
    <name type="scientific">Copranaerobaculum intestinale</name>
    <dbReference type="NCBI Taxonomy" id="2692629"/>
    <lineage>
        <taxon>Bacteria</taxon>
        <taxon>Bacillati</taxon>
        <taxon>Bacillota</taxon>
        <taxon>Erysipelotrichia</taxon>
        <taxon>Erysipelotrichales</taxon>
        <taxon>Erysipelotrichaceae</taxon>
        <taxon>Copranaerobaculum</taxon>
    </lineage>
</organism>
<dbReference type="Pfam" id="PF01351">
    <property type="entry name" value="RNase_HII"/>
    <property type="match status" value="1"/>
</dbReference>
<evidence type="ECO:0000256" key="2">
    <source>
        <dbReference type="ARBA" id="ARBA00001946"/>
    </source>
</evidence>
<evidence type="ECO:0000313" key="17">
    <source>
        <dbReference type="EMBL" id="MXQ73826.1"/>
    </source>
</evidence>
<name>A0A6N8U6K9_9FIRM</name>
<dbReference type="CDD" id="cd14796">
    <property type="entry name" value="RNAse_HIII_N"/>
    <property type="match status" value="1"/>
</dbReference>
<dbReference type="SUPFAM" id="SSF53098">
    <property type="entry name" value="Ribonuclease H-like"/>
    <property type="match status" value="1"/>
</dbReference>
<dbReference type="InterPro" id="IPR024568">
    <property type="entry name" value="RNase_HIII_N"/>
</dbReference>
<dbReference type="NCBIfam" id="TIGR00716">
    <property type="entry name" value="rnhC"/>
    <property type="match status" value="1"/>
</dbReference>
<dbReference type="PROSITE" id="PS51975">
    <property type="entry name" value="RNASE_H_2"/>
    <property type="match status" value="1"/>
</dbReference>
<evidence type="ECO:0000256" key="10">
    <source>
        <dbReference type="ARBA" id="ARBA00022723"/>
    </source>
</evidence>
<protein>
    <recommendedName>
        <fullName evidence="7 14">Ribonuclease HIII</fullName>
        <shortName evidence="14">RNase HIII</shortName>
        <ecNumber evidence="6 14">3.1.26.4</ecNumber>
    </recommendedName>
</protein>
<evidence type="ECO:0000256" key="3">
    <source>
        <dbReference type="ARBA" id="ARBA00004065"/>
    </source>
</evidence>
<dbReference type="PANTHER" id="PTHR10954">
    <property type="entry name" value="RIBONUCLEASE H2 SUBUNIT A"/>
    <property type="match status" value="1"/>
</dbReference>
<dbReference type="InterPro" id="IPR001352">
    <property type="entry name" value="RNase_HII/HIII"/>
</dbReference>
<keyword evidence="18" id="KW-1185">Reference proteome</keyword>
<dbReference type="AlphaFoldDB" id="A0A6N8U6K9"/>
<evidence type="ECO:0000256" key="6">
    <source>
        <dbReference type="ARBA" id="ARBA00012180"/>
    </source>
</evidence>
<comment type="cofactor">
    <cofactor evidence="2">
        <name>Mg(2+)</name>
        <dbReference type="ChEBI" id="CHEBI:18420"/>
    </cofactor>
</comment>
<dbReference type="PANTHER" id="PTHR10954:SF23">
    <property type="entry name" value="RIBONUCLEASE"/>
    <property type="match status" value="1"/>
</dbReference>
<reference evidence="17 18" key="2">
    <citation type="submission" date="2020-01" db="EMBL/GenBank/DDBJ databases">
        <title>Clostridiaceae sp. nov. isolated from the gut of human by culturomics.</title>
        <authorList>
            <person name="Chang Y."/>
        </authorList>
    </citation>
    <scope>NUCLEOTIDE SEQUENCE [LARGE SCALE GENOMIC DNA]</scope>
    <source>
        <strain evidence="17 18">DONG20-135</strain>
    </source>
</reference>
<evidence type="ECO:0000256" key="15">
    <source>
        <dbReference type="PROSITE-ProRule" id="PRU01319"/>
    </source>
</evidence>
<feature type="binding site" evidence="14 15">
    <location>
        <position position="81"/>
    </location>
    <ligand>
        <name>a divalent metal cation</name>
        <dbReference type="ChEBI" id="CHEBI:60240"/>
    </ligand>
</feature>
<dbReference type="GO" id="GO:0003723">
    <property type="term" value="F:RNA binding"/>
    <property type="evidence" value="ECO:0007669"/>
    <property type="project" value="UniProtKB-UniRule"/>
</dbReference>
<evidence type="ECO:0000256" key="11">
    <source>
        <dbReference type="ARBA" id="ARBA00022759"/>
    </source>
</evidence>